<reference evidence="1" key="1">
    <citation type="journal article" date="2021" name="PeerJ">
        <title>Extensive microbial diversity within the chicken gut microbiome revealed by metagenomics and culture.</title>
        <authorList>
            <person name="Gilroy R."/>
            <person name="Ravi A."/>
            <person name="Getino M."/>
            <person name="Pursley I."/>
            <person name="Horton D.L."/>
            <person name="Alikhan N.F."/>
            <person name="Baker D."/>
            <person name="Gharbi K."/>
            <person name="Hall N."/>
            <person name="Watson M."/>
            <person name="Adriaenssens E.M."/>
            <person name="Foster-Nyarko E."/>
            <person name="Jarju S."/>
            <person name="Secka A."/>
            <person name="Antonio M."/>
            <person name="Oren A."/>
            <person name="Chaudhuri R.R."/>
            <person name="La Ragione R."/>
            <person name="Hildebrand F."/>
            <person name="Pallen M.J."/>
        </authorList>
    </citation>
    <scope>NUCLEOTIDE SEQUENCE</scope>
    <source>
        <strain evidence="1">8470</strain>
    </source>
</reference>
<dbReference type="GO" id="GO:0047429">
    <property type="term" value="F:nucleoside triphosphate diphosphatase activity"/>
    <property type="evidence" value="ECO:0007669"/>
    <property type="project" value="InterPro"/>
</dbReference>
<dbReference type="EMBL" id="JAHLFJ010000106">
    <property type="protein sequence ID" value="MBU3857171.1"/>
    <property type="molecule type" value="Genomic_DNA"/>
</dbReference>
<proteinExistence type="predicted"/>
<evidence type="ECO:0000313" key="2">
    <source>
        <dbReference type="Proteomes" id="UP000784286"/>
    </source>
</evidence>
<reference evidence="1" key="2">
    <citation type="submission" date="2021-04" db="EMBL/GenBank/DDBJ databases">
        <authorList>
            <person name="Gilroy R."/>
        </authorList>
    </citation>
    <scope>NUCLEOTIDE SEQUENCE</scope>
    <source>
        <strain evidence="1">8470</strain>
    </source>
</reference>
<dbReference type="Pfam" id="PF12643">
    <property type="entry name" value="MazG-like"/>
    <property type="match status" value="1"/>
</dbReference>
<dbReference type="CDD" id="cd11537">
    <property type="entry name" value="NTP-PPase_RS21-C6_like"/>
    <property type="match status" value="1"/>
</dbReference>
<dbReference type="InterPro" id="IPR052555">
    <property type="entry name" value="dCTP_Pyrophosphatase"/>
</dbReference>
<evidence type="ECO:0000313" key="1">
    <source>
        <dbReference type="EMBL" id="MBU3857171.1"/>
    </source>
</evidence>
<protein>
    <submittedName>
        <fullName evidence="1">Nucleotide pyrophosphohydrolase</fullName>
    </submittedName>
</protein>
<dbReference type="Proteomes" id="UP000784286">
    <property type="component" value="Unassembled WGS sequence"/>
</dbReference>
<comment type="caution">
    <text evidence="1">The sequence shown here is derived from an EMBL/GenBank/DDBJ whole genome shotgun (WGS) entry which is preliminary data.</text>
</comment>
<name>A0A948TPC1_9BACT</name>
<dbReference type="SUPFAM" id="SSF101386">
    <property type="entry name" value="all-alpha NTP pyrophosphatases"/>
    <property type="match status" value="1"/>
</dbReference>
<dbReference type="PANTHER" id="PTHR46523:SF1">
    <property type="entry name" value="DCTP PYROPHOSPHATASE 1"/>
    <property type="match status" value="1"/>
</dbReference>
<accession>A0A948TPC1</accession>
<dbReference type="Gene3D" id="1.10.287.1080">
    <property type="entry name" value="MazG-like"/>
    <property type="match status" value="1"/>
</dbReference>
<dbReference type="InterPro" id="IPR025984">
    <property type="entry name" value="DCTPP"/>
</dbReference>
<organism evidence="1 2">
    <name type="scientific">Candidatus Phocaeicola excrementipullorum</name>
    <dbReference type="NCBI Taxonomy" id="2838731"/>
    <lineage>
        <taxon>Bacteria</taxon>
        <taxon>Pseudomonadati</taxon>
        <taxon>Bacteroidota</taxon>
        <taxon>Bacteroidia</taxon>
        <taxon>Bacteroidales</taxon>
        <taxon>Bacteroidaceae</taxon>
        <taxon>Phocaeicola</taxon>
    </lineage>
</organism>
<dbReference type="GO" id="GO:0009143">
    <property type="term" value="P:nucleoside triphosphate catabolic process"/>
    <property type="evidence" value="ECO:0007669"/>
    <property type="project" value="InterPro"/>
</dbReference>
<gene>
    <name evidence="1" type="ORF">H9928_11645</name>
</gene>
<sequence>MKSQDSDIKEIMEKIVQFTRDRDWDQFHNGKDLALALSIEASELNEAFLWKRPEDVSIDKVREELADILNYAFLIADKYNLDIREIILSKLAKNSEKYPVDKSRGNAKKYTEL</sequence>
<dbReference type="PANTHER" id="PTHR46523">
    <property type="entry name" value="DCTP PYROPHOSPHATASE 1"/>
    <property type="match status" value="1"/>
</dbReference>
<dbReference type="PIRSF" id="PIRSF029826">
    <property type="entry name" value="UCP029826_pph"/>
    <property type="match status" value="1"/>
</dbReference>
<dbReference type="AlphaFoldDB" id="A0A948TPC1"/>